<comment type="subcellular location">
    <subcellularLocation>
        <location evidence="1">Mitochondrion</location>
    </subcellularLocation>
</comment>
<evidence type="ECO:0000313" key="2">
    <source>
        <dbReference type="EMBL" id="KAK6181355.1"/>
    </source>
</evidence>
<dbReference type="Proteomes" id="UP001347796">
    <property type="component" value="Unassembled WGS sequence"/>
</dbReference>
<dbReference type="InterPro" id="IPR011604">
    <property type="entry name" value="PDDEXK-like_dom_sf"/>
</dbReference>
<gene>
    <name evidence="2" type="ORF">SNE40_009226</name>
</gene>
<dbReference type="EC" id="3.1.-.-" evidence="1"/>
<feature type="active site" evidence="1">
    <location>
        <position position="291"/>
    </location>
</feature>
<dbReference type="GO" id="GO:0008297">
    <property type="term" value="F:single-stranded DNA exodeoxyribonuclease activity"/>
    <property type="evidence" value="ECO:0007669"/>
    <property type="project" value="UniProtKB-UniRule"/>
</dbReference>
<evidence type="ECO:0000313" key="3">
    <source>
        <dbReference type="Proteomes" id="UP001347796"/>
    </source>
</evidence>
<feature type="active site" evidence="1">
    <location>
        <position position="278"/>
    </location>
</feature>
<dbReference type="GO" id="GO:0043504">
    <property type="term" value="P:mitochondrial DNA repair"/>
    <property type="evidence" value="ECO:0007669"/>
    <property type="project" value="UniProtKB-UniRule"/>
</dbReference>
<dbReference type="HAMAP" id="MF_03030">
    <property type="entry name" value="MGME1"/>
    <property type="match status" value="1"/>
</dbReference>
<keyword evidence="3" id="KW-1185">Reference proteome</keyword>
<organism evidence="2 3">
    <name type="scientific">Patella caerulea</name>
    <name type="common">Rayed Mediterranean limpet</name>
    <dbReference type="NCBI Taxonomy" id="87958"/>
    <lineage>
        <taxon>Eukaryota</taxon>
        <taxon>Metazoa</taxon>
        <taxon>Spiralia</taxon>
        <taxon>Lophotrochozoa</taxon>
        <taxon>Mollusca</taxon>
        <taxon>Gastropoda</taxon>
        <taxon>Patellogastropoda</taxon>
        <taxon>Patelloidea</taxon>
        <taxon>Patellidae</taxon>
        <taxon>Patella</taxon>
    </lineage>
</organism>
<accession>A0AAN8JTP2</accession>
<proteinExistence type="inferred from homology"/>
<keyword evidence="1" id="KW-0540">Nuclease</keyword>
<feature type="active site" evidence="1">
    <location>
        <position position="293"/>
    </location>
</feature>
<dbReference type="PANTHER" id="PTHR31340">
    <property type="entry name" value="MITOCHONDRIAL GENOME MAINTENANCE EXONUCLEASE 1"/>
    <property type="match status" value="1"/>
</dbReference>
<dbReference type="PANTHER" id="PTHR31340:SF3">
    <property type="entry name" value="MITOCHONDRIAL GENOME MAINTENANCE EXONUCLEASE 1"/>
    <property type="match status" value="1"/>
</dbReference>
<keyword evidence="1" id="KW-0496">Mitochondrion</keyword>
<reference evidence="2 3" key="1">
    <citation type="submission" date="2024-01" db="EMBL/GenBank/DDBJ databases">
        <title>The genome of the rayed Mediterranean limpet Patella caerulea (Linnaeus, 1758).</title>
        <authorList>
            <person name="Anh-Thu Weber A."/>
            <person name="Halstead-Nussloch G."/>
        </authorList>
    </citation>
    <scope>NUCLEOTIDE SEQUENCE [LARGE SCALE GENOMIC DNA]</scope>
    <source>
        <strain evidence="2">AATW-2023a</strain>
        <tissue evidence="2">Whole specimen</tissue>
    </source>
</reference>
<keyword evidence="1" id="KW-0269">Exonuclease</keyword>
<dbReference type="GO" id="GO:0005739">
    <property type="term" value="C:mitochondrion"/>
    <property type="evidence" value="ECO:0007669"/>
    <property type="project" value="UniProtKB-SubCell"/>
</dbReference>
<sequence length="381" mass="43566">MQTLPIRFKTSKPSRSDLSKLIFMNKELDSLYGPKVASKNKEGTKSKKARKINKKVASLGIIGESLQDVDMSVKNHYDEGTLIDNSYRNANTNSNCRSEIQRNSVDPEIKSYKEINKALNSKKEGLLPKVIDPNDPLNFVLNYPLIPNSSEGSVEFERFSTEVDKFCLQYTPSVSKILNKTMSAKNRYFLERWKKKMIEEMGEEGFKHHQEETLRKGINFHACVQQILAGESESEIQIQPNVEAFWRSIQSIFKEVTEVKALECSITHPYLLYKGVFDCVALYRDTLCVIDWKTSSKPKPLLTNTYDNPLQVAAYLGAINACTDPLLKIGPVSNAVIVVAYSWGDPAHVHFLNNEKCHQYWSQWLERLDLYWRTLDVPAPE</sequence>
<protein>
    <recommendedName>
        <fullName evidence="1">Mitochondrial genome maintenance exonuclease 1</fullName>
        <ecNumber evidence="1">3.1.-.-</ecNumber>
    </recommendedName>
</protein>
<comment type="function">
    <text evidence="1">Metal-dependent single-stranded DNA (ssDNA) exonuclease involved in mitochondrial genome maintenance.</text>
</comment>
<dbReference type="GO" id="GO:0006264">
    <property type="term" value="P:mitochondrial DNA replication"/>
    <property type="evidence" value="ECO:0007669"/>
    <property type="project" value="TreeGrafter"/>
</dbReference>
<dbReference type="Gene3D" id="3.90.320.10">
    <property type="match status" value="1"/>
</dbReference>
<keyword evidence="1" id="KW-0378">Hydrolase</keyword>
<name>A0AAN8JTP2_PATCE</name>
<evidence type="ECO:0000256" key="1">
    <source>
        <dbReference type="HAMAP-Rule" id="MF_03030"/>
    </source>
</evidence>
<dbReference type="AlphaFoldDB" id="A0AAN8JTP2"/>
<comment type="caution">
    <text evidence="2">The sequence shown here is derived from an EMBL/GenBank/DDBJ whole genome shotgun (WGS) entry which is preliminary data.</text>
</comment>
<dbReference type="EMBL" id="JAZGQO010000007">
    <property type="protein sequence ID" value="KAK6181355.1"/>
    <property type="molecule type" value="Genomic_DNA"/>
</dbReference>
<comment type="similarity">
    <text evidence="1">Belongs to the MGME1 family.</text>
</comment>